<evidence type="ECO:0008006" key="4">
    <source>
        <dbReference type="Google" id="ProtNLM"/>
    </source>
</evidence>
<evidence type="ECO:0000313" key="3">
    <source>
        <dbReference type="Proteomes" id="UP001199816"/>
    </source>
</evidence>
<keyword evidence="3" id="KW-1185">Reference proteome</keyword>
<comment type="caution">
    <text evidence="2">The sequence shown here is derived from an EMBL/GenBank/DDBJ whole genome shotgun (WGS) entry which is preliminary data.</text>
</comment>
<dbReference type="EMBL" id="JAJNEC010000005">
    <property type="protein sequence ID" value="MCD2423427.1"/>
    <property type="molecule type" value="Genomic_DNA"/>
</dbReference>
<proteinExistence type="predicted"/>
<protein>
    <recommendedName>
        <fullName evidence="4">YD repeat-containing protein</fullName>
    </recommendedName>
</protein>
<sequence length="255" mass="28105">MKKLFTVLLLAAVLPACNKDKDAKAVPDKTYLLKKRSHVQGSSSWSIEYTFDANGKITQSISRGDLSNYVLTAQWDNSGRIVRADFDNASYGYRTYTYDANGNLSRANLYSLPSGALYTYTIYSFTATGYEAARYNSSGTLTGKEVYQFTADKKDIALQKSYDASGTQTQEKTFTYTSKRSEYDVAPERTMQVLSAGFCSQHAIAGVTTKTLPSGTSYSETRTQLYNTGGYATGSKAVYSNGLSNLENSFELIEQ</sequence>
<name>A0ABS8PQS4_9BACT</name>
<dbReference type="Gene3D" id="2.180.10.10">
    <property type="entry name" value="RHS repeat-associated core"/>
    <property type="match status" value="1"/>
</dbReference>
<dbReference type="Proteomes" id="UP001199816">
    <property type="component" value="Unassembled WGS sequence"/>
</dbReference>
<organism evidence="2 3">
    <name type="scientific">Niabella pedocola</name>
    <dbReference type="NCBI Taxonomy" id="1752077"/>
    <lineage>
        <taxon>Bacteria</taxon>
        <taxon>Pseudomonadati</taxon>
        <taxon>Bacteroidota</taxon>
        <taxon>Chitinophagia</taxon>
        <taxon>Chitinophagales</taxon>
        <taxon>Chitinophagaceae</taxon>
        <taxon>Niabella</taxon>
    </lineage>
</organism>
<accession>A0ABS8PQS4</accession>
<gene>
    <name evidence="2" type="ORF">LQ567_11690</name>
</gene>
<evidence type="ECO:0000313" key="2">
    <source>
        <dbReference type="EMBL" id="MCD2423427.1"/>
    </source>
</evidence>
<evidence type="ECO:0000256" key="1">
    <source>
        <dbReference type="SAM" id="SignalP"/>
    </source>
</evidence>
<keyword evidence="1" id="KW-0732">Signal</keyword>
<dbReference type="RefSeq" id="WP_231004690.1">
    <property type="nucleotide sequence ID" value="NZ_JAJNEC010000005.1"/>
</dbReference>
<reference evidence="2 3" key="1">
    <citation type="submission" date="2021-11" db="EMBL/GenBank/DDBJ databases">
        <title>Genomic of Niabella pedocola.</title>
        <authorList>
            <person name="Wu T."/>
        </authorList>
    </citation>
    <scope>NUCLEOTIDE SEQUENCE [LARGE SCALE GENOMIC DNA]</scope>
    <source>
        <strain evidence="2 3">JCM 31011</strain>
    </source>
</reference>
<feature type="chain" id="PRO_5046112331" description="YD repeat-containing protein" evidence="1">
    <location>
        <begin position="19"/>
        <end position="255"/>
    </location>
</feature>
<feature type="signal peptide" evidence="1">
    <location>
        <begin position="1"/>
        <end position="18"/>
    </location>
</feature>